<evidence type="ECO:0000256" key="2">
    <source>
        <dbReference type="SAM" id="SignalP"/>
    </source>
</evidence>
<keyword evidence="1" id="KW-0233">DNA recombination</keyword>
<feature type="signal peptide" evidence="2">
    <location>
        <begin position="1"/>
        <end position="20"/>
    </location>
</feature>
<proteinExistence type="predicted"/>
<dbReference type="SUPFAM" id="SSF56349">
    <property type="entry name" value="DNA breaking-rejoining enzymes"/>
    <property type="match status" value="1"/>
</dbReference>
<evidence type="ECO:0000256" key="1">
    <source>
        <dbReference type="ARBA" id="ARBA00023172"/>
    </source>
</evidence>
<dbReference type="OrthoDB" id="92990at2759"/>
<keyword evidence="2" id="KW-0732">Signal</keyword>
<dbReference type="PANTHER" id="PTHR34605:SF3">
    <property type="entry name" value="P CELL-TYPE AGGLUTINATION PROTEIN MAP4-LIKE-RELATED"/>
    <property type="match status" value="1"/>
</dbReference>
<gene>
    <name evidence="3" type="ORF">PHMEG_00027823</name>
</gene>
<protein>
    <recommendedName>
        <fullName evidence="5">Tyr recombinase domain-containing protein</fullName>
    </recommendedName>
</protein>
<dbReference type="InterPro" id="IPR013762">
    <property type="entry name" value="Integrase-like_cat_sf"/>
</dbReference>
<dbReference type="AlphaFoldDB" id="A0A225V6Z1"/>
<name>A0A225V6Z1_9STRA</name>
<keyword evidence="4" id="KW-1185">Reference proteome</keyword>
<evidence type="ECO:0008006" key="5">
    <source>
        <dbReference type="Google" id="ProtNLM"/>
    </source>
</evidence>
<dbReference type="GO" id="GO:0015074">
    <property type="term" value="P:DNA integration"/>
    <property type="evidence" value="ECO:0007669"/>
    <property type="project" value="InterPro"/>
</dbReference>
<dbReference type="EMBL" id="NBNE01007253">
    <property type="protein sequence ID" value="OWZ00894.1"/>
    <property type="molecule type" value="Genomic_DNA"/>
</dbReference>
<dbReference type="Gene3D" id="1.10.443.10">
    <property type="entry name" value="Intergrase catalytic core"/>
    <property type="match status" value="1"/>
</dbReference>
<dbReference type="GO" id="GO:0006310">
    <property type="term" value="P:DNA recombination"/>
    <property type="evidence" value="ECO:0007669"/>
    <property type="project" value="UniProtKB-KW"/>
</dbReference>
<sequence length="196" mass="22009">QHRVTWGASVLGFFFLLRRSEYLAVGTKVRTYAIQRSDVKFVDHDEFEVARLKDVAAVVINFRGSKADQFGDGTSRKLTRSRSHNWSCTVLATWYLVEHHKLFGAQSDTLLCKIDRSTNLQVQHVVDAIQLAAQSVGKVPSSYGSHSIRSGGATALFNAGFDKLAVKLFGRWKSDAVERYTRIGGRLTERMANRML</sequence>
<comment type="caution">
    <text evidence="3">The sequence shown here is derived from an EMBL/GenBank/DDBJ whole genome shotgun (WGS) entry which is preliminary data.</text>
</comment>
<accession>A0A225V6Z1</accession>
<evidence type="ECO:0000313" key="4">
    <source>
        <dbReference type="Proteomes" id="UP000198211"/>
    </source>
</evidence>
<dbReference type="PANTHER" id="PTHR34605">
    <property type="entry name" value="PHAGE_INTEGRASE DOMAIN-CONTAINING PROTEIN"/>
    <property type="match status" value="1"/>
</dbReference>
<evidence type="ECO:0000313" key="3">
    <source>
        <dbReference type="EMBL" id="OWZ00894.1"/>
    </source>
</evidence>
<dbReference type="InterPro" id="IPR052925">
    <property type="entry name" value="Phage_Integrase-like_Recomb"/>
</dbReference>
<dbReference type="InterPro" id="IPR011010">
    <property type="entry name" value="DNA_brk_join_enz"/>
</dbReference>
<organism evidence="3 4">
    <name type="scientific">Phytophthora megakarya</name>
    <dbReference type="NCBI Taxonomy" id="4795"/>
    <lineage>
        <taxon>Eukaryota</taxon>
        <taxon>Sar</taxon>
        <taxon>Stramenopiles</taxon>
        <taxon>Oomycota</taxon>
        <taxon>Peronosporomycetes</taxon>
        <taxon>Peronosporales</taxon>
        <taxon>Peronosporaceae</taxon>
        <taxon>Phytophthora</taxon>
    </lineage>
</organism>
<feature type="non-terminal residue" evidence="3">
    <location>
        <position position="1"/>
    </location>
</feature>
<dbReference type="Proteomes" id="UP000198211">
    <property type="component" value="Unassembled WGS sequence"/>
</dbReference>
<reference evidence="4" key="1">
    <citation type="submission" date="2017-03" db="EMBL/GenBank/DDBJ databases">
        <title>Phytopthora megakarya and P. palmivora, two closely related causual agents of cacao black pod achieved similar genome size and gene model numbers by different mechanisms.</title>
        <authorList>
            <person name="Ali S."/>
            <person name="Shao J."/>
            <person name="Larry D.J."/>
            <person name="Kronmiller B."/>
            <person name="Shen D."/>
            <person name="Strem M.D."/>
            <person name="Melnick R.L."/>
            <person name="Guiltinan M.J."/>
            <person name="Tyler B.M."/>
            <person name="Meinhardt L.W."/>
            <person name="Bailey B.A."/>
        </authorList>
    </citation>
    <scope>NUCLEOTIDE SEQUENCE [LARGE SCALE GENOMIC DNA]</scope>
    <source>
        <strain evidence="4">zdho120</strain>
    </source>
</reference>
<dbReference type="GO" id="GO:0003677">
    <property type="term" value="F:DNA binding"/>
    <property type="evidence" value="ECO:0007669"/>
    <property type="project" value="InterPro"/>
</dbReference>
<feature type="chain" id="PRO_5012511002" description="Tyr recombinase domain-containing protein" evidence="2">
    <location>
        <begin position="21"/>
        <end position="196"/>
    </location>
</feature>